<evidence type="ECO:0000256" key="2">
    <source>
        <dbReference type="ARBA" id="ARBA00008806"/>
    </source>
</evidence>
<evidence type="ECO:0000313" key="10">
    <source>
        <dbReference type="Proteomes" id="UP000006600"/>
    </source>
</evidence>
<dbReference type="CDD" id="cd01127">
    <property type="entry name" value="TrwB_TraG_TraD_VirD4"/>
    <property type="match status" value="2"/>
</dbReference>
<accession>J8A7D5</accession>
<dbReference type="AlphaFoldDB" id="J8A7D5"/>
<dbReference type="HOGENOM" id="CLU_010946_0_0_9"/>
<feature type="transmembrane region" description="Helical" evidence="7">
    <location>
        <begin position="100"/>
        <end position="118"/>
    </location>
</feature>
<evidence type="ECO:0000259" key="8">
    <source>
        <dbReference type="Pfam" id="PF12696"/>
    </source>
</evidence>
<dbReference type="EMBL" id="AHDJ01000081">
    <property type="protein sequence ID" value="EJQ35430.1"/>
    <property type="molecule type" value="Genomic_DNA"/>
</dbReference>
<evidence type="ECO:0000256" key="6">
    <source>
        <dbReference type="ARBA" id="ARBA00023136"/>
    </source>
</evidence>
<evidence type="ECO:0000313" key="9">
    <source>
        <dbReference type="EMBL" id="EJQ35430.1"/>
    </source>
</evidence>
<dbReference type="PATRIC" id="fig|1053189.3.peg.5631"/>
<feature type="domain" description="TraD/TraG TraM recognition site" evidence="8">
    <location>
        <begin position="589"/>
        <end position="704"/>
    </location>
</feature>
<dbReference type="InterPro" id="IPR032689">
    <property type="entry name" value="TraG-D_C"/>
</dbReference>
<gene>
    <name evidence="9" type="ORF">IEE_05539</name>
</gene>
<keyword evidence="6 7" id="KW-0472">Membrane</keyword>
<dbReference type="Pfam" id="PF12696">
    <property type="entry name" value="TraG-D_C"/>
    <property type="match status" value="1"/>
</dbReference>
<dbReference type="PANTHER" id="PTHR37937:SF1">
    <property type="entry name" value="CONJUGATIVE TRANSFER: DNA TRANSPORT"/>
    <property type="match status" value="1"/>
</dbReference>
<feature type="transmembrane region" description="Helical" evidence="7">
    <location>
        <begin position="38"/>
        <end position="57"/>
    </location>
</feature>
<dbReference type="InterPro" id="IPR027417">
    <property type="entry name" value="P-loop_NTPase"/>
</dbReference>
<evidence type="ECO:0000256" key="1">
    <source>
        <dbReference type="ARBA" id="ARBA00004651"/>
    </source>
</evidence>
<dbReference type="InterPro" id="IPR051539">
    <property type="entry name" value="T4SS-coupling_protein"/>
</dbReference>
<dbReference type="RefSeq" id="WP_002107494.1">
    <property type="nucleotide sequence ID" value="NZ_JH792006.1"/>
</dbReference>
<proteinExistence type="inferred from homology"/>
<dbReference type="GO" id="GO:0005886">
    <property type="term" value="C:plasma membrane"/>
    <property type="evidence" value="ECO:0007669"/>
    <property type="project" value="UniProtKB-SubCell"/>
</dbReference>
<dbReference type="PANTHER" id="PTHR37937">
    <property type="entry name" value="CONJUGATIVE TRANSFER: DNA TRANSPORT"/>
    <property type="match status" value="1"/>
</dbReference>
<evidence type="ECO:0000256" key="3">
    <source>
        <dbReference type="ARBA" id="ARBA00022475"/>
    </source>
</evidence>
<keyword evidence="4 7" id="KW-0812">Transmembrane</keyword>
<comment type="similarity">
    <text evidence="2">Belongs to the VirD4/TraG family.</text>
</comment>
<dbReference type="Proteomes" id="UP000006600">
    <property type="component" value="Unassembled WGS sequence"/>
</dbReference>
<dbReference type="SUPFAM" id="SSF52540">
    <property type="entry name" value="P-loop containing nucleoside triphosphate hydrolases"/>
    <property type="match status" value="1"/>
</dbReference>
<dbReference type="NCBIfam" id="NF045973">
    <property type="entry name" value="conju_CD1115"/>
    <property type="match status" value="1"/>
</dbReference>
<keyword evidence="3" id="KW-1003">Cell membrane</keyword>
<dbReference type="InterPro" id="IPR003688">
    <property type="entry name" value="TraG/VirD4"/>
</dbReference>
<organism evidence="9 10">
    <name type="scientific">Bacillus cereus BAG5X1-1</name>
    <dbReference type="NCBI Taxonomy" id="1053189"/>
    <lineage>
        <taxon>Bacteria</taxon>
        <taxon>Bacillati</taxon>
        <taxon>Bacillota</taxon>
        <taxon>Bacilli</taxon>
        <taxon>Bacillales</taxon>
        <taxon>Bacillaceae</taxon>
        <taxon>Bacillus</taxon>
        <taxon>Bacillus cereus group</taxon>
    </lineage>
</organism>
<name>J8A7D5_BACCE</name>
<evidence type="ECO:0000256" key="5">
    <source>
        <dbReference type="ARBA" id="ARBA00022989"/>
    </source>
</evidence>
<dbReference type="Pfam" id="PF02534">
    <property type="entry name" value="T4SS-DNA_transf"/>
    <property type="match status" value="1"/>
</dbReference>
<evidence type="ECO:0000256" key="4">
    <source>
        <dbReference type="ARBA" id="ARBA00022692"/>
    </source>
</evidence>
<dbReference type="Gene3D" id="3.40.50.300">
    <property type="entry name" value="P-loop containing nucleotide triphosphate hydrolases"/>
    <property type="match status" value="1"/>
</dbReference>
<comment type="caution">
    <text evidence="9">The sequence shown here is derived from an EMBL/GenBank/DDBJ whole genome shotgun (WGS) entry which is preliminary data.</text>
</comment>
<reference evidence="9 10" key="1">
    <citation type="submission" date="2012-04" db="EMBL/GenBank/DDBJ databases">
        <title>The Genome Sequence of Bacillus cereus BAG5X1-1.</title>
        <authorList>
            <consortium name="The Broad Institute Genome Sequencing Platform"/>
            <consortium name="The Broad Institute Genome Sequencing Center for Infectious Disease"/>
            <person name="Feldgarden M."/>
            <person name="Van der Auwera G.A."/>
            <person name="Mahillon J."/>
            <person name="Duprez V."/>
            <person name="Timmery S."/>
            <person name="Mattelet C."/>
            <person name="Dierick K."/>
            <person name="Sun M."/>
            <person name="Yu Z."/>
            <person name="Zhu L."/>
            <person name="Hu X."/>
            <person name="Shank E.B."/>
            <person name="Swiecicka I."/>
            <person name="Hansen B.M."/>
            <person name="Andrup L."/>
            <person name="Young S.K."/>
            <person name="Zeng Q."/>
            <person name="Gargeya S."/>
            <person name="Fitzgerald M."/>
            <person name="Haas B."/>
            <person name="Abouelleil A."/>
            <person name="Alvarado L."/>
            <person name="Arachchi H.M."/>
            <person name="Berlin A."/>
            <person name="Chapman S.B."/>
            <person name="Goldberg J."/>
            <person name="Griggs A."/>
            <person name="Gujja S."/>
            <person name="Hansen M."/>
            <person name="Howarth C."/>
            <person name="Imamovic A."/>
            <person name="Larimer J."/>
            <person name="McCowen C."/>
            <person name="Montmayeur A."/>
            <person name="Murphy C."/>
            <person name="Neiman D."/>
            <person name="Pearson M."/>
            <person name="Priest M."/>
            <person name="Roberts A."/>
            <person name="Saif S."/>
            <person name="Shea T."/>
            <person name="Sisk P."/>
            <person name="Sykes S."/>
            <person name="Wortman J."/>
            <person name="Nusbaum C."/>
            <person name="Birren B."/>
        </authorList>
    </citation>
    <scope>NUCLEOTIDE SEQUENCE [LARGE SCALE GENOMIC DNA]</scope>
    <source>
        <strain evidence="9 10">BAG5X1-1</strain>
    </source>
</reference>
<sequence>MKAKISKFSLKRKKYLHHDYKIDGEILPNEKNKINIKALTLSIVAVLFPLLILNFFVGTYLEIAGSIADTGKKPTIFDVVAADWEKSVSVKNAFLPVLPLHVYLVVICVLIVVGFLVYSKFNYRSDENVAYDQKGDSRFTTIEEIQEQYPAIPEKNESFEGYGGVPVSHYKDQYYIDSDTVNTAILGVSRSGKGEMIVVPMIDNLSRAKNQSSMVLNDPKGELYSASKETLEKRGYDVQVLNILDPLQGMSYNPLQLVIDAWMNGDEQEAAKRANTLTFSLYNKPDAGDNAFFNTAAQKAINGIILAIVEYCVKNNCTEKITMHNVSQMLNELGTFYYKENPDDFTEKSALDEYFKSLPQGNVAKMQYGSTSFAGEKAKGSILATANEGLQTFADKMFAKMTSKSSLDLKQVGFPKNLFFRLDESFLNKRVIVSFHKDDAEKTEIVSFKIKVKALGMCNMNFNETLESGDLLLIRYQDEQGNKENYRALYKLEFEKLVDEKGQIVYQKREGHEDEAEYKREVTLQMRANTFPVKPMAKLTYSDKPTAVFMIVPDYDKSNHALASIFIKQLYTELSMNCNDTKGKKCYRRVHFLLDEFGNMPPIDDMGGVLTVCAGRNMLFNLVLQSYSQIEKLYDKQAKEIKQNCQNHIYIMSTDEDTIEEFSKRAGNKTIIGKSSNESHLEIDNKVTKSADQQRIISIDRVRQFIEGETLVIRALHRQDNNRKKVRPFPLFNTLEMTMPYRWQFLSSLFDTSNDLNEIDIPSLHTRLDLTDLYVNFLDFIVSNVAKKEYAKKQQTDSIVNDEKTIDDIVKSLIPLLKEKRNEHDSIEIRKQLTLMLLKYAKDNVIPKKYEVQFLLEETTDDDRQHHLEELLKLL</sequence>
<evidence type="ECO:0000256" key="7">
    <source>
        <dbReference type="SAM" id="Phobius"/>
    </source>
</evidence>
<comment type="subcellular location">
    <subcellularLocation>
        <location evidence="1">Cell membrane</location>
        <topology evidence="1">Multi-pass membrane protein</topology>
    </subcellularLocation>
</comment>
<keyword evidence="5 7" id="KW-1133">Transmembrane helix</keyword>
<protein>
    <recommendedName>
        <fullName evidence="8">TraD/TraG TraM recognition site domain-containing protein</fullName>
    </recommendedName>
</protein>